<organism evidence="1 2">
    <name type="scientific">Pseudomonas fluorescens</name>
    <dbReference type="NCBI Taxonomy" id="294"/>
    <lineage>
        <taxon>Bacteria</taxon>
        <taxon>Pseudomonadati</taxon>
        <taxon>Pseudomonadota</taxon>
        <taxon>Gammaproteobacteria</taxon>
        <taxon>Pseudomonadales</taxon>
        <taxon>Pseudomonadaceae</taxon>
        <taxon>Pseudomonas</taxon>
    </lineage>
</organism>
<sequence length="45" mass="5059">MTKLEKAQSQIELSTLQVATLFPLRPPESFDTIKADLQETITVLL</sequence>
<dbReference type="Proteomes" id="UP000327111">
    <property type="component" value="Unassembled WGS sequence"/>
</dbReference>
<gene>
    <name evidence="1" type="ORF">PS854_04104</name>
</gene>
<reference evidence="1 2" key="1">
    <citation type="submission" date="2019-09" db="EMBL/GenBank/DDBJ databases">
        <authorList>
            <person name="Chandra G."/>
            <person name="Truman W A."/>
        </authorList>
    </citation>
    <scope>NUCLEOTIDE SEQUENCE [LARGE SCALE GENOMIC DNA]</scope>
    <source>
        <strain evidence="1">PS854</strain>
    </source>
</reference>
<dbReference type="EMBL" id="CABVIF010000009">
    <property type="protein sequence ID" value="VVP27033.1"/>
    <property type="molecule type" value="Genomic_DNA"/>
</dbReference>
<dbReference type="AlphaFoldDB" id="A0A5E7MRG0"/>
<name>A0A5E7MRG0_PSEFL</name>
<evidence type="ECO:0000313" key="2">
    <source>
        <dbReference type="Proteomes" id="UP000327111"/>
    </source>
</evidence>
<accession>A0A5E7MRG0</accession>
<evidence type="ECO:0000313" key="1">
    <source>
        <dbReference type="EMBL" id="VVP27033.1"/>
    </source>
</evidence>
<proteinExistence type="predicted"/>
<protein>
    <submittedName>
        <fullName evidence="1">Uncharacterized protein</fullName>
    </submittedName>
</protein>